<organism evidence="1 2">
    <name type="scientific">Paenibacillus albidus</name>
    <dbReference type="NCBI Taxonomy" id="2041023"/>
    <lineage>
        <taxon>Bacteria</taxon>
        <taxon>Bacillati</taxon>
        <taxon>Bacillota</taxon>
        <taxon>Bacilli</taxon>
        <taxon>Bacillales</taxon>
        <taxon>Paenibacillaceae</taxon>
        <taxon>Paenibacillus</taxon>
    </lineage>
</organism>
<name>A0A917D5X9_9BACL</name>
<dbReference type="Gene3D" id="3.40.50.1820">
    <property type="entry name" value="alpha/beta hydrolase"/>
    <property type="match status" value="1"/>
</dbReference>
<dbReference type="AlphaFoldDB" id="A0A917D5X9"/>
<sequence length="89" mass="9415">MSTRAAFEAERLRREGNTRLLITIGADELPGMVEDAERLAASLAPLAAKGFHSLLIKFADEGHVSVLPAAISRMLEFALADPVKAGGAI</sequence>
<comment type="caution">
    <text evidence="1">The sequence shown here is derived from an EMBL/GenBank/DDBJ whole genome shotgun (WGS) entry which is preliminary data.</text>
</comment>
<protein>
    <submittedName>
        <fullName evidence="1">Uncharacterized protein</fullName>
    </submittedName>
</protein>
<reference evidence="1" key="1">
    <citation type="journal article" date="2014" name="Int. J. Syst. Evol. Microbiol.">
        <title>Complete genome sequence of Corynebacterium casei LMG S-19264T (=DSM 44701T), isolated from a smear-ripened cheese.</title>
        <authorList>
            <consortium name="US DOE Joint Genome Institute (JGI-PGF)"/>
            <person name="Walter F."/>
            <person name="Albersmeier A."/>
            <person name="Kalinowski J."/>
            <person name="Ruckert C."/>
        </authorList>
    </citation>
    <scope>NUCLEOTIDE SEQUENCE</scope>
    <source>
        <strain evidence="1">CGMCC 1.16134</strain>
    </source>
</reference>
<proteinExistence type="predicted"/>
<dbReference type="Proteomes" id="UP000637643">
    <property type="component" value="Unassembled WGS sequence"/>
</dbReference>
<accession>A0A917D5X9</accession>
<keyword evidence="2" id="KW-1185">Reference proteome</keyword>
<evidence type="ECO:0000313" key="1">
    <source>
        <dbReference type="EMBL" id="GGG10836.1"/>
    </source>
</evidence>
<reference evidence="1" key="2">
    <citation type="submission" date="2020-09" db="EMBL/GenBank/DDBJ databases">
        <authorList>
            <person name="Sun Q."/>
            <person name="Zhou Y."/>
        </authorList>
    </citation>
    <scope>NUCLEOTIDE SEQUENCE</scope>
    <source>
        <strain evidence="1">CGMCC 1.16134</strain>
    </source>
</reference>
<evidence type="ECO:0000313" key="2">
    <source>
        <dbReference type="Proteomes" id="UP000637643"/>
    </source>
</evidence>
<dbReference type="RefSeq" id="WP_229696456.1">
    <property type="nucleotide sequence ID" value="NZ_BMKR01000051.1"/>
</dbReference>
<dbReference type="EMBL" id="BMKR01000051">
    <property type="protein sequence ID" value="GGG10836.1"/>
    <property type="molecule type" value="Genomic_DNA"/>
</dbReference>
<gene>
    <name evidence="1" type="ORF">GCM10010912_64070</name>
</gene>
<dbReference type="InterPro" id="IPR029058">
    <property type="entry name" value="AB_hydrolase_fold"/>
</dbReference>